<accession>A0A3P1CUE9</accession>
<evidence type="ECO:0000313" key="3">
    <source>
        <dbReference type="Proteomes" id="UP000274271"/>
    </source>
</evidence>
<reference evidence="2 3" key="1">
    <citation type="submission" date="2018-11" db="EMBL/GenBank/DDBJ databases">
        <authorList>
            <person name="Zhou Z."/>
            <person name="Wang G."/>
        </authorList>
    </citation>
    <scope>NUCLEOTIDE SEQUENCE [LARGE SCALE GENOMIC DNA]</scope>
    <source>
        <strain evidence="2 3">KCTC42998</strain>
    </source>
</reference>
<evidence type="ECO:0000313" key="2">
    <source>
        <dbReference type="EMBL" id="RRB16766.1"/>
    </source>
</evidence>
<proteinExistence type="predicted"/>
<protein>
    <submittedName>
        <fullName evidence="2">DUF4832 domain-containing protein</fullName>
    </submittedName>
</protein>
<dbReference type="SUPFAM" id="SSF51445">
    <property type="entry name" value="(Trans)glycosidases"/>
    <property type="match status" value="1"/>
</dbReference>
<dbReference type="Pfam" id="PF16116">
    <property type="entry name" value="DUF4832"/>
    <property type="match status" value="1"/>
</dbReference>
<evidence type="ECO:0000259" key="1">
    <source>
        <dbReference type="Pfam" id="PF16116"/>
    </source>
</evidence>
<dbReference type="Gene3D" id="3.20.20.80">
    <property type="entry name" value="Glycosidases"/>
    <property type="match status" value="1"/>
</dbReference>
<organism evidence="2 3">
    <name type="scientific">Larkinella knui</name>
    <dbReference type="NCBI Taxonomy" id="2025310"/>
    <lineage>
        <taxon>Bacteria</taxon>
        <taxon>Pseudomonadati</taxon>
        <taxon>Bacteroidota</taxon>
        <taxon>Cytophagia</taxon>
        <taxon>Cytophagales</taxon>
        <taxon>Spirosomataceae</taxon>
        <taxon>Larkinella</taxon>
    </lineage>
</organism>
<comment type="caution">
    <text evidence="2">The sequence shown here is derived from an EMBL/GenBank/DDBJ whole genome shotgun (WGS) entry which is preliminary data.</text>
</comment>
<dbReference type="Proteomes" id="UP000274271">
    <property type="component" value="Unassembled WGS sequence"/>
</dbReference>
<sequence length="450" mass="50525">MFTSWKIGLTGLSIIGLTVLLSRCASTGTMSVVRPVETDVFLLNPGRGFTSTSEVYNENLTNRRHTPCGVSQQRFFWDVLEPEEGKIRFDLIDSTIARATRNGQQVNFRVMCQDVDMKIPAWALKAGIKSPFYDNPVFIEKQINLIKALGQRYDGHPGVCFVDIGTIGQWGEWHIDPEAPDPKKIVFPTDENARVIIDAYLGSFTKTPLAALIAFKQKYGFGYAVSKGTGWRADCWGDMDSLGWNHMKGVYPPALQAANASESWRNGPVALETCWTMEDWYKRGWDIDYILAKALEWHATEVNNGNQAIPEAWYPRVQAFEKKLGYRFVLEELKYTASVGKGTPVACEMTWQNRGVAPIYNPYELAVQLVSKTDRRIKYRVRTDADVKKWLPGRSDYQTTLPLPDAIAPGNYELQIGLLAPSTGKPAIQLAMTGKTQEGWYKVGDIAVTE</sequence>
<dbReference type="AlphaFoldDB" id="A0A3P1CUE9"/>
<dbReference type="RefSeq" id="WP_124902707.1">
    <property type="nucleotide sequence ID" value="NZ_RQJP01000001.1"/>
</dbReference>
<dbReference type="OrthoDB" id="9760654at2"/>
<name>A0A3P1CUE9_9BACT</name>
<dbReference type="EMBL" id="RQJP01000001">
    <property type="protein sequence ID" value="RRB16766.1"/>
    <property type="molecule type" value="Genomic_DNA"/>
</dbReference>
<dbReference type="InterPro" id="IPR017853">
    <property type="entry name" value="GH"/>
</dbReference>
<feature type="domain" description="DUF4832" evidence="1">
    <location>
        <begin position="295"/>
        <end position="424"/>
    </location>
</feature>
<gene>
    <name evidence="2" type="ORF">EHT87_00285</name>
</gene>
<dbReference type="InterPro" id="IPR032267">
    <property type="entry name" value="DUF4832"/>
</dbReference>
<keyword evidence="3" id="KW-1185">Reference proteome</keyword>